<dbReference type="Gene3D" id="3.20.10.10">
    <property type="entry name" value="D-amino Acid Aminotransferase, subunit A, domain 2"/>
    <property type="match status" value="1"/>
</dbReference>
<evidence type="ECO:0000256" key="7">
    <source>
        <dbReference type="ARBA" id="ARBA00022605"/>
    </source>
</evidence>
<dbReference type="UniPathway" id="UPA00048">
    <property type="reaction ID" value="UER00073"/>
</dbReference>
<evidence type="ECO:0000256" key="12">
    <source>
        <dbReference type="ARBA" id="ARBA00048798"/>
    </source>
</evidence>
<dbReference type="UniPathway" id="UPA00047">
    <property type="reaction ID" value="UER00058"/>
</dbReference>
<protein>
    <recommendedName>
        <fullName evidence="17">Branched-chain-amino-acid aminotransferase</fullName>
        <ecNumber evidence="17">2.6.1.42</ecNumber>
    </recommendedName>
</protein>
<evidence type="ECO:0000256" key="14">
    <source>
        <dbReference type="PIRSR" id="PIRSR006468-1"/>
    </source>
</evidence>
<keyword evidence="20" id="KW-1185">Reference proteome</keyword>
<dbReference type="NCBIfam" id="NF009897">
    <property type="entry name" value="PRK13357.1"/>
    <property type="match status" value="1"/>
</dbReference>
<dbReference type="InterPro" id="IPR001544">
    <property type="entry name" value="Aminotrans_IV"/>
</dbReference>
<evidence type="ECO:0000256" key="9">
    <source>
        <dbReference type="ARBA" id="ARBA00022898"/>
    </source>
</evidence>
<dbReference type="GO" id="GO:0052655">
    <property type="term" value="F:L-valine-2-oxoglutarate transaminase activity"/>
    <property type="evidence" value="ECO:0007669"/>
    <property type="project" value="RHEA"/>
</dbReference>
<name>A0A4P9C935_EUBML</name>
<evidence type="ECO:0000256" key="15">
    <source>
        <dbReference type="RuleBase" id="RU004106"/>
    </source>
</evidence>
<evidence type="ECO:0000256" key="17">
    <source>
        <dbReference type="RuleBase" id="RU004517"/>
    </source>
</evidence>
<dbReference type="Proteomes" id="UP000218387">
    <property type="component" value="Chromosome"/>
</dbReference>
<dbReference type="InterPro" id="IPR043131">
    <property type="entry name" value="BCAT-like_N"/>
</dbReference>
<gene>
    <name evidence="19" type="ORF">CPZ25_012335</name>
</gene>
<evidence type="ECO:0000256" key="13">
    <source>
        <dbReference type="ARBA" id="ARBA00049229"/>
    </source>
</evidence>
<dbReference type="PROSITE" id="PS00770">
    <property type="entry name" value="AA_TRANSFER_CLASS_4"/>
    <property type="match status" value="1"/>
</dbReference>
<evidence type="ECO:0000256" key="6">
    <source>
        <dbReference type="ARBA" id="ARBA00022576"/>
    </source>
</evidence>
<dbReference type="KEGG" id="emt:CPZ25_012335"/>
<evidence type="ECO:0000256" key="1">
    <source>
        <dbReference type="ARBA" id="ARBA00001933"/>
    </source>
</evidence>
<dbReference type="InterPro" id="IPR036038">
    <property type="entry name" value="Aminotransferase-like"/>
</dbReference>
<dbReference type="Pfam" id="PF01063">
    <property type="entry name" value="Aminotran_4"/>
    <property type="match status" value="1"/>
</dbReference>
<keyword evidence="9 16" id="KW-0663">Pyridoxal phosphate</keyword>
<dbReference type="AlphaFoldDB" id="A0A4P9C935"/>
<evidence type="ECO:0000313" key="20">
    <source>
        <dbReference type="Proteomes" id="UP000218387"/>
    </source>
</evidence>
<dbReference type="RefSeq" id="WP_096920565.1">
    <property type="nucleotide sequence ID" value="NZ_CABJDW020000001.1"/>
</dbReference>
<dbReference type="GO" id="GO:0052656">
    <property type="term" value="F:L-isoleucine-2-oxoglutarate transaminase activity"/>
    <property type="evidence" value="ECO:0007669"/>
    <property type="project" value="RHEA"/>
</dbReference>
<evidence type="ECO:0000256" key="4">
    <source>
        <dbReference type="ARBA" id="ARBA00005072"/>
    </source>
</evidence>
<comment type="catalytic activity">
    <reaction evidence="12 17">
        <text>L-isoleucine + 2-oxoglutarate = (S)-3-methyl-2-oxopentanoate + L-glutamate</text>
        <dbReference type="Rhea" id="RHEA:24801"/>
        <dbReference type="ChEBI" id="CHEBI:16810"/>
        <dbReference type="ChEBI" id="CHEBI:29985"/>
        <dbReference type="ChEBI" id="CHEBI:35146"/>
        <dbReference type="ChEBI" id="CHEBI:58045"/>
        <dbReference type="EC" id="2.6.1.42"/>
    </reaction>
</comment>
<proteinExistence type="inferred from homology"/>
<evidence type="ECO:0000256" key="3">
    <source>
        <dbReference type="ARBA" id="ARBA00004931"/>
    </source>
</evidence>
<comment type="cofactor">
    <cofactor evidence="1 16">
        <name>pyridoxal 5'-phosphate</name>
        <dbReference type="ChEBI" id="CHEBI:597326"/>
    </cofactor>
</comment>
<dbReference type="Gene3D" id="3.30.470.10">
    <property type="match status" value="1"/>
</dbReference>
<evidence type="ECO:0000256" key="16">
    <source>
        <dbReference type="RuleBase" id="RU004516"/>
    </source>
</evidence>
<reference evidence="19 20" key="1">
    <citation type="submission" date="2018-05" db="EMBL/GenBank/DDBJ databases">
        <title>Genome comparison of Eubacterium sp.</title>
        <authorList>
            <person name="Feng Y."/>
            <person name="Sanchez-Andrea I."/>
            <person name="Stams A.J.M."/>
            <person name="De Vos W.M."/>
        </authorList>
    </citation>
    <scope>NUCLEOTIDE SEQUENCE [LARGE SCALE GENOMIC DNA]</scope>
    <source>
        <strain evidence="19 20">YI</strain>
    </source>
</reference>
<sequence>MEITITKRTQLKPKPDENNLVFGTEFTDHMFIMDYTEGKGWHDAKIVPYGPIELSPAAMVLHYAQEVFEGMKAYKTPEGDIQFFRPMENFARMNRSNARMCIPQIDEEFVFDALKQLVALDQDWVPHAPGTSLYIRPFVFATDPFIGVRTSLHYKFIIILSPVGAYYATGLQPARMHVEDIYSRTVVGGTGEAKCGGNYAGGLAAQEKAHDEGFEQILWLDGAERKYIEEVGTSNIFFKVDGKFITPELHGTILPGITRKSVIELLRSWGEEVIERRITIDEFVDMYHKGQIEEVFGTGTAAVVSPIGGLEYQGEDMSFNNGEIGEYTQKIYDTLFGMQTGTVEDDLGWIVKL</sequence>
<evidence type="ECO:0000256" key="8">
    <source>
        <dbReference type="ARBA" id="ARBA00022679"/>
    </source>
</evidence>
<evidence type="ECO:0000256" key="11">
    <source>
        <dbReference type="ARBA" id="ARBA00048212"/>
    </source>
</evidence>
<dbReference type="PANTHER" id="PTHR11825:SF44">
    <property type="entry name" value="BRANCHED-CHAIN-AMINO-ACID AMINOTRANSFERASE"/>
    <property type="match status" value="1"/>
</dbReference>
<dbReference type="InterPro" id="IPR005786">
    <property type="entry name" value="B_amino_transII"/>
</dbReference>
<dbReference type="UniPathway" id="UPA00049">
    <property type="reaction ID" value="UER00062"/>
</dbReference>
<dbReference type="CDD" id="cd01557">
    <property type="entry name" value="BCAT_beta_family"/>
    <property type="match status" value="1"/>
</dbReference>
<comment type="catalytic activity">
    <reaction evidence="13 17">
        <text>L-leucine + 2-oxoglutarate = 4-methyl-2-oxopentanoate + L-glutamate</text>
        <dbReference type="Rhea" id="RHEA:18321"/>
        <dbReference type="ChEBI" id="CHEBI:16810"/>
        <dbReference type="ChEBI" id="CHEBI:17865"/>
        <dbReference type="ChEBI" id="CHEBI:29985"/>
        <dbReference type="ChEBI" id="CHEBI:57427"/>
        <dbReference type="EC" id="2.6.1.42"/>
    </reaction>
</comment>
<dbReference type="InterPro" id="IPR043132">
    <property type="entry name" value="BCAT-like_C"/>
</dbReference>
<dbReference type="PIRSF" id="PIRSF006468">
    <property type="entry name" value="BCAT1"/>
    <property type="match status" value="1"/>
</dbReference>
<keyword evidence="6 17" id="KW-0032">Aminotransferase</keyword>
<dbReference type="NCBIfam" id="TIGR01123">
    <property type="entry name" value="ilvE_II"/>
    <property type="match status" value="1"/>
</dbReference>
<organism evidence="19 20">
    <name type="scientific">Eubacterium maltosivorans</name>
    <dbReference type="NCBI Taxonomy" id="2041044"/>
    <lineage>
        <taxon>Bacteria</taxon>
        <taxon>Bacillati</taxon>
        <taxon>Bacillota</taxon>
        <taxon>Clostridia</taxon>
        <taxon>Eubacteriales</taxon>
        <taxon>Eubacteriaceae</taxon>
        <taxon>Eubacterium</taxon>
    </lineage>
</organism>
<dbReference type="GO" id="GO:0009097">
    <property type="term" value="P:isoleucine biosynthetic process"/>
    <property type="evidence" value="ECO:0007669"/>
    <property type="project" value="UniProtKB-UniPathway"/>
</dbReference>
<dbReference type="PANTHER" id="PTHR11825">
    <property type="entry name" value="SUBGROUP IIII AMINOTRANSFERASE"/>
    <property type="match status" value="1"/>
</dbReference>
<dbReference type="GO" id="GO:0009098">
    <property type="term" value="P:L-leucine biosynthetic process"/>
    <property type="evidence" value="ECO:0007669"/>
    <property type="project" value="UniProtKB-UniPathway"/>
</dbReference>
<dbReference type="EC" id="2.6.1.42" evidence="17"/>
<dbReference type="InterPro" id="IPR033939">
    <property type="entry name" value="BCAT_family"/>
</dbReference>
<keyword evidence="8 17" id="KW-0808">Transferase</keyword>
<accession>A0A4P9C935</accession>
<dbReference type="SUPFAM" id="SSF56752">
    <property type="entry name" value="D-aminoacid aminotransferase-like PLP-dependent enzymes"/>
    <property type="match status" value="1"/>
</dbReference>
<evidence type="ECO:0000256" key="2">
    <source>
        <dbReference type="ARBA" id="ARBA00004824"/>
    </source>
</evidence>
<evidence type="ECO:0000256" key="18">
    <source>
        <dbReference type="RuleBase" id="RU004519"/>
    </source>
</evidence>
<keyword evidence="10 17" id="KW-0100">Branched-chain amino acid biosynthesis</keyword>
<evidence type="ECO:0000256" key="5">
    <source>
        <dbReference type="ARBA" id="ARBA00009320"/>
    </source>
</evidence>
<dbReference type="GO" id="GO:0052654">
    <property type="term" value="F:L-leucine-2-oxoglutarate transaminase activity"/>
    <property type="evidence" value="ECO:0007669"/>
    <property type="project" value="RHEA"/>
</dbReference>
<comment type="pathway">
    <text evidence="4 18">Amino-acid biosynthesis; L-leucine biosynthesis; L-leucine from 3-methyl-2-oxobutanoate: step 4/4.</text>
</comment>
<evidence type="ECO:0000256" key="10">
    <source>
        <dbReference type="ARBA" id="ARBA00023304"/>
    </source>
</evidence>
<dbReference type="GO" id="GO:0009099">
    <property type="term" value="P:L-valine biosynthetic process"/>
    <property type="evidence" value="ECO:0007669"/>
    <property type="project" value="UniProtKB-UniPathway"/>
</dbReference>
<comment type="pathway">
    <text evidence="3 18">Amino-acid biosynthesis; L-valine biosynthesis; L-valine from pyruvate: step 4/4.</text>
</comment>
<comment type="similarity">
    <text evidence="5 15">Belongs to the class-IV pyridoxal-phosphate-dependent aminotransferase family.</text>
</comment>
<dbReference type="InterPro" id="IPR018300">
    <property type="entry name" value="Aminotrans_IV_CS"/>
</dbReference>
<comment type="pathway">
    <text evidence="2 18">Amino-acid biosynthesis; L-isoleucine biosynthesis; L-isoleucine from 2-oxobutanoate: step 4/4.</text>
</comment>
<comment type="catalytic activity">
    <reaction evidence="11 17">
        <text>L-valine + 2-oxoglutarate = 3-methyl-2-oxobutanoate + L-glutamate</text>
        <dbReference type="Rhea" id="RHEA:24813"/>
        <dbReference type="ChEBI" id="CHEBI:11851"/>
        <dbReference type="ChEBI" id="CHEBI:16810"/>
        <dbReference type="ChEBI" id="CHEBI:29985"/>
        <dbReference type="ChEBI" id="CHEBI:57762"/>
        <dbReference type="EC" id="2.6.1.42"/>
    </reaction>
</comment>
<feature type="modified residue" description="N6-(pyridoxal phosphate)lysine" evidence="14">
    <location>
        <position position="194"/>
    </location>
</feature>
<evidence type="ECO:0000313" key="19">
    <source>
        <dbReference type="EMBL" id="QCT72079.1"/>
    </source>
</evidence>
<dbReference type="EMBL" id="CP029487">
    <property type="protein sequence ID" value="QCT72079.1"/>
    <property type="molecule type" value="Genomic_DNA"/>
</dbReference>
<keyword evidence="7 17" id="KW-0028">Amino-acid biosynthesis</keyword>